<organism evidence="8 9">
    <name type="scientific">Solitalea longa</name>
    <dbReference type="NCBI Taxonomy" id="2079460"/>
    <lineage>
        <taxon>Bacteria</taxon>
        <taxon>Pseudomonadati</taxon>
        <taxon>Bacteroidota</taxon>
        <taxon>Sphingobacteriia</taxon>
        <taxon>Sphingobacteriales</taxon>
        <taxon>Sphingobacteriaceae</taxon>
        <taxon>Solitalea</taxon>
    </lineage>
</organism>
<feature type="transmembrane region" description="Helical" evidence="7">
    <location>
        <begin position="323"/>
        <end position="349"/>
    </location>
</feature>
<feature type="transmembrane region" description="Helical" evidence="7">
    <location>
        <begin position="246"/>
        <end position="263"/>
    </location>
</feature>
<evidence type="ECO:0000256" key="4">
    <source>
        <dbReference type="ARBA" id="ARBA00022692"/>
    </source>
</evidence>
<feature type="transmembrane region" description="Helical" evidence="7">
    <location>
        <begin position="139"/>
        <end position="161"/>
    </location>
</feature>
<feature type="transmembrane region" description="Helical" evidence="7">
    <location>
        <begin position="45"/>
        <end position="78"/>
    </location>
</feature>
<gene>
    <name evidence="8" type="ORF">C3K47_04935</name>
</gene>
<dbReference type="GO" id="GO:0005886">
    <property type="term" value="C:plasma membrane"/>
    <property type="evidence" value="ECO:0007669"/>
    <property type="project" value="UniProtKB-ARBA"/>
</dbReference>
<feature type="transmembrane region" description="Helical" evidence="7">
    <location>
        <begin position="196"/>
        <end position="219"/>
    </location>
</feature>
<evidence type="ECO:0000256" key="6">
    <source>
        <dbReference type="ARBA" id="ARBA00023136"/>
    </source>
</evidence>
<sequence>MKNIFDSQTNSQEEVVIPETTTKPVLDVHERPNPGMWLTFSIQHVFAMFGATILVPMLIGLNPSVALLTSGLGTLAYLAITKGKIPIYLGSSFAFITPFIALAEKGVGAQMLGCLVIGIAYVVMALIVRGVGIEKIVKLLPPVVTGPIVIVIGLSLAPTAVNMATLNTGHFDWGYTLVAIFTLAITIFFTNYVKGFFGLIPVLMGIIFGYLAAASAGLVDFSAVRAANWFAVPNIVVPFKDYVPEFSWAAVTAVIFVVIAPISEHVGNVTLLGKITGKNFIKDPGLDKSLLGDATAIGISSMLGGVPNTTYGENIGVMALTRVYSVFVIAGAAILAIAFSFCGKISAVIMSIPNAVMGGVSLLLFGVIASGGLRMLIDNKVNLSVNRNLVIVATILTIGIGGFGIPIGIYGSIHGVGLAAIAGVILQQILPKKEAGFGEVS</sequence>
<keyword evidence="4 7" id="KW-0812">Transmembrane</keyword>
<evidence type="ECO:0000256" key="5">
    <source>
        <dbReference type="ARBA" id="ARBA00022989"/>
    </source>
</evidence>
<comment type="subcellular location">
    <subcellularLocation>
        <location evidence="1">Membrane</location>
        <topology evidence="1">Multi-pass membrane protein</topology>
    </subcellularLocation>
</comment>
<dbReference type="RefSeq" id="WP_103788008.1">
    <property type="nucleotide sequence ID" value="NZ_PQVF01000003.1"/>
</dbReference>
<proteinExistence type="inferred from homology"/>
<dbReference type="EMBL" id="PQVF01000003">
    <property type="protein sequence ID" value="POY37877.1"/>
    <property type="molecule type" value="Genomic_DNA"/>
</dbReference>
<keyword evidence="9" id="KW-1185">Reference proteome</keyword>
<dbReference type="Pfam" id="PF00860">
    <property type="entry name" value="Xan_ur_permease"/>
    <property type="match status" value="1"/>
</dbReference>
<dbReference type="OrthoDB" id="9779092at2"/>
<keyword evidence="3" id="KW-0813">Transport</keyword>
<comment type="caution">
    <text evidence="8">The sequence shown here is derived from an EMBL/GenBank/DDBJ whole genome shotgun (WGS) entry which is preliminary data.</text>
</comment>
<comment type="similarity">
    <text evidence="2">Belongs to the nucleobase:cation symporter-2 (NCS2) (TC 2.A.40) family.</text>
</comment>
<dbReference type="PANTHER" id="PTHR42810">
    <property type="entry name" value="PURINE PERMEASE C1399.01C-RELATED"/>
    <property type="match status" value="1"/>
</dbReference>
<accession>A0A2S5A6G1</accession>
<dbReference type="AlphaFoldDB" id="A0A2S5A6G1"/>
<dbReference type="NCBIfam" id="TIGR00801">
    <property type="entry name" value="ncs2"/>
    <property type="match status" value="1"/>
</dbReference>
<dbReference type="InterPro" id="IPR006042">
    <property type="entry name" value="Xan_ur_permease"/>
</dbReference>
<dbReference type="PROSITE" id="PS01116">
    <property type="entry name" value="XANTH_URACIL_PERMASE"/>
    <property type="match status" value="1"/>
</dbReference>
<feature type="transmembrane region" description="Helical" evidence="7">
    <location>
        <begin position="173"/>
        <end position="189"/>
    </location>
</feature>
<keyword evidence="5 7" id="KW-1133">Transmembrane helix</keyword>
<evidence type="ECO:0000256" key="2">
    <source>
        <dbReference type="ARBA" id="ARBA00008821"/>
    </source>
</evidence>
<protein>
    <submittedName>
        <fullName evidence="8">Uracil permease</fullName>
    </submittedName>
</protein>
<dbReference type="PANTHER" id="PTHR42810:SF2">
    <property type="entry name" value="PURINE PERMEASE C1399.01C-RELATED"/>
    <property type="match status" value="1"/>
</dbReference>
<evidence type="ECO:0000313" key="8">
    <source>
        <dbReference type="EMBL" id="POY37877.1"/>
    </source>
</evidence>
<feature type="transmembrane region" description="Helical" evidence="7">
    <location>
        <begin position="85"/>
        <end position="103"/>
    </location>
</feature>
<feature type="transmembrane region" description="Helical" evidence="7">
    <location>
        <begin position="109"/>
        <end position="127"/>
    </location>
</feature>
<name>A0A2S5A6G1_9SPHI</name>
<feature type="transmembrane region" description="Helical" evidence="7">
    <location>
        <begin position="355"/>
        <end position="377"/>
    </location>
</feature>
<keyword evidence="6 7" id="KW-0472">Membrane</keyword>
<dbReference type="Proteomes" id="UP000236893">
    <property type="component" value="Unassembled WGS sequence"/>
</dbReference>
<evidence type="ECO:0000313" key="9">
    <source>
        <dbReference type="Proteomes" id="UP000236893"/>
    </source>
</evidence>
<evidence type="ECO:0000256" key="1">
    <source>
        <dbReference type="ARBA" id="ARBA00004141"/>
    </source>
</evidence>
<evidence type="ECO:0000256" key="7">
    <source>
        <dbReference type="SAM" id="Phobius"/>
    </source>
</evidence>
<dbReference type="InterPro" id="IPR006043">
    <property type="entry name" value="NCS2"/>
</dbReference>
<reference evidence="8 9" key="1">
    <citation type="submission" date="2018-01" db="EMBL/GenBank/DDBJ databases">
        <authorList>
            <person name="Gaut B.S."/>
            <person name="Morton B.R."/>
            <person name="Clegg M.T."/>
            <person name="Duvall M.R."/>
        </authorList>
    </citation>
    <scope>NUCLEOTIDE SEQUENCE [LARGE SCALE GENOMIC DNA]</scope>
    <source>
        <strain evidence="8 9">HR-AV</strain>
    </source>
</reference>
<dbReference type="GO" id="GO:0042907">
    <property type="term" value="F:xanthine transmembrane transporter activity"/>
    <property type="evidence" value="ECO:0007669"/>
    <property type="project" value="TreeGrafter"/>
</dbReference>
<feature type="transmembrane region" description="Helical" evidence="7">
    <location>
        <begin position="389"/>
        <end position="407"/>
    </location>
</feature>
<evidence type="ECO:0000256" key="3">
    <source>
        <dbReference type="ARBA" id="ARBA00022448"/>
    </source>
</evidence>